<keyword evidence="1" id="KW-0732">Signal</keyword>
<evidence type="ECO:0000313" key="2">
    <source>
        <dbReference type="EMBL" id="EGS19502.1"/>
    </source>
</evidence>
<evidence type="ECO:0000256" key="1">
    <source>
        <dbReference type="SAM" id="SignalP"/>
    </source>
</evidence>
<feature type="signal peptide" evidence="1">
    <location>
        <begin position="1"/>
        <end position="19"/>
    </location>
</feature>
<dbReference type="GeneID" id="18259009"/>
<dbReference type="RefSeq" id="XP_006695324.1">
    <property type="nucleotide sequence ID" value="XM_006695261.1"/>
</dbReference>
<reference evidence="2 3" key="1">
    <citation type="journal article" date="2011" name="Cell">
        <title>Insight into structure and assembly of the nuclear pore complex by utilizing the genome of a eukaryotic thermophile.</title>
        <authorList>
            <person name="Amlacher S."/>
            <person name="Sarges P."/>
            <person name="Flemming D."/>
            <person name="van Noort V."/>
            <person name="Kunze R."/>
            <person name="Devos D.P."/>
            <person name="Arumugam M."/>
            <person name="Bork P."/>
            <person name="Hurt E."/>
        </authorList>
    </citation>
    <scope>NUCLEOTIDE SEQUENCE [LARGE SCALE GENOMIC DNA]</scope>
    <source>
        <strain evidence="3">DSM 1495 / CBS 144.50 / IMI 039719</strain>
    </source>
</reference>
<dbReference type="KEGG" id="cthr:CTHT_0049710"/>
<organism evidence="3">
    <name type="scientific">Chaetomium thermophilum (strain DSM 1495 / CBS 144.50 / IMI 039719)</name>
    <name type="common">Thermochaetoides thermophila</name>
    <dbReference type="NCBI Taxonomy" id="759272"/>
    <lineage>
        <taxon>Eukaryota</taxon>
        <taxon>Fungi</taxon>
        <taxon>Dikarya</taxon>
        <taxon>Ascomycota</taxon>
        <taxon>Pezizomycotina</taxon>
        <taxon>Sordariomycetes</taxon>
        <taxon>Sordariomycetidae</taxon>
        <taxon>Sordariales</taxon>
        <taxon>Chaetomiaceae</taxon>
        <taxon>Thermochaetoides</taxon>
    </lineage>
</organism>
<proteinExistence type="predicted"/>
<evidence type="ECO:0000313" key="3">
    <source>
        <dbReference type="Proteomes" id="UP000008066"/>
    </source>
</evidence>
<protein>
    <submittedName>
        <fullName evidence="2">Uncharacterized protein</fullName>
    </submittedName>
</protein>
<sequence length="116" mass="12319">MKAFTLATAILALLIPALAAPSVVEIDTRAAEPVADVTPRAEINEADIFTFASPQASCKVLNCIDVVSQGICIANAIDDEDWKGILKCAKKKTLCGCAGCIKKLDKFLTKYGICDD</sequence>
<name>G0SBC2_CHATD</name>
<dbReference type="Proteomes" id="UP000008066">
    <property type="component" value="Unassembled WGS sequence"/>
</dbReference>
<dbReference type="EMBL" id="GL988044">
    <property type="protein sequence ID" value="EGS19502.1"/>
    <property type="molecule type" value="Genomic_DNA"/>
</dbReference>
<dbReference type="eggNOG" id="ENOG502T4S7">
    <property type="taxonomic scope" value="Eukaryota"/>
</dbReference>
<gene>
    <name evidence="2" type="ORF">CTHT_0049710</name>
</gene>
<dbReference type="AlphaFoldDB" id="G0SBC2"/>
<accession>G0SBC2</accession>
<dbReference type="OMA" id="VEHDICP"/>
<keyword evidence="3" id="KW-1185">Reference proteome</keyword>
<dbReference type="HOGENOM" id="CLU_2135093_0_0_1"/>
<dbReference type="OrthoDB" id="4575001at2759"/>
<feature type="chain" id="PRO_5003408985" evidence="1">
    <location>
        <begin position="20"/>
        <end position="116"/>
    </location>
</feature>